<protein>
    <submittedName>
        <fullName evidence="2">Rhodanese-related sulfurtransferase</fullName>
    </submittedName>
</protein>
<evidence type="ECO:0000259" key="1">
    <source>
        <dbReference type="PROSITE" id="PS50206"/>
    </source>
</evidence>
<dbReference type="InterPro" id="IPR050229">
    <property type="entry name" value="GlpE_sulfurtransferase"/>
</dbReference>
<reference evidence="2 3" key="1">
    <citation type="journal article" date="2015" name="Stand. Genomic Sci.">
        <title>Genomic Encyclopedia of Bacterial and Archaeal Type Strains, Phase III: the genomes of soil and plant-associated and newly described type strains.</title>
        <authorList>
            <person name="Whitman W.B."/>
            <person name="Woyke T."/>
            <person name="Klenk H.P."/>
            <person name="Zhou Y."/>
            <person name="Lilburn T.G."/>
            <person name="Beck B.J."/>
            <person name="De Vos P."/>
            <person name="Vandamme P."/>
            <person name="Eisen J.A."/>
            <person name="Garrity G."/>
            <person name="Hugenholtz P."/>
            <person name="Kyrpides N.C."/>
        </authorList>
    </citation>
    <scope>NUCLEOTIDE SEQUENCE [LARGE SCALE GENOMIC DNA]</scope>
    <source>
        <strain evidence="2 3">CECT 8445</strain>
    </source>
</reference>
<dbReference type="Proteomes" id="UP000295714">
    <property type="component" value="Unassembled WGS sequence"/>
</dbReference>
<name>A0A4R1KQU8_9FLAO</name>
<dbReference type="InterPro" id="IPR036873">
    <property type="entry name" value="Rhodanese-like_dom_sf"/>
</dbReference>
<dbReference type="Pfam" id="PF00581">
    <property type="entry name" value="Rhodanese"/>
    <property type="match status" value="1"/>
</dbReference>
<dbReference type="SMART" id="SM00450">
    <property type="entry name" value="RHOD"/>
    <property type="match status" value="1"/>
</dbReference>
<dbReference type="Gene3D" id="3.40.250.10">
    <property type="entry name" value="Rhodanese-like domain"/>
    <property type="match status" value="1"/>
</dbReference>
<dbReference type="GO" id="GO:0016740">
    <property type="term" value="F:transferase activity"/>
    <property type="evidence" value="ECO:0007669"/>
    <property type="project" value="UniProtKB-KW"/>
</dbReference>
<dbReference type="PROSITE" id="PS50206">
    <property type="entry name" value="RHODANESE_3"/>
    <property type="match status" value="1"/>
</dbReference>
<dbReference type="OrthoDB" id="9808735at2"/>
<dbReference type="RefSeq" id="WP_132705374.1">
    <property type="nucleotide sequence ID" value="NZ_SMGI01000003.1"/>
</dbReference>
<accession>A0A4R1KQU8</accession>
<comment type="caution">
    <text evidence="2">The sequence shown here is derived from an EMBL/GenBank/DDBJ whole genome shotgun (WGS) entry which is preliminary data.</text>
</comment>
<organism evidence="2 3">
    <name type="scientific">Winogradskyella wandonensis</name>
    <dbReference type="NCBI Taxonomy" id="1442586"/>
    <lineage>
        <taxon>Bacteria</taxon>
        <taxon>Pseudomonadati</taxon>
        <taxon>Bacteroidota</taxon>
        <taxon>Flavobacteriia</taxon>
        <taxon>Flavobacteriales</taxon>
        <taxon>Flavobacteriaceae</taxon>
        <taxon>Winogradskyella</taxon>
    </lineage>
</organism>
<evidence type="ECO:0000313" key="2">
    <source>
        <dbReference type="EMBL" id="TCK66867.1"/>
    </source>
</evidence>
<feature type="domain" description="Rhodanese" evidence="1">
    <location>
        <begin position="15"/>
        <end position="103"/>
    </location>
</feature>
<dbReference type="CDD" id="cd00158">
    <property type="entry name" value="RHOD"/>
    <property type="match status" value="1"/>
</dbReference>
<dbReference type="InterPro" id="IPR001763">
    <property type="entry name" value="Rhodanese-like_dom"/>
</dbReference>
<dbReference type="PANTHER" id="PTHR43031:SF16">
    <property type="entry name" value="OXIDOREDUCTASE"/>
    <property type="match status" value="1"/>
</dbReference>
<sequence>MADLQQEDWTKQLSADNNSVVLDVRTKEEIDELGIIPNAIHIDIYKGQGFIYEVEQLDKSKNYYVYCKAGGRSAQACAIMNQLGFKNTYNLLGGFTEWQGDINQLK</sequence>
<dbReference type="EMBL" id="SMGI01000003">
    <property type="protein sequence ID" value="TCK66867.1"/>
    <property type="molecule type" value="Genomic_DNA"/>
</dbReference>
<proteinExistence type="predicted"/>
<keyword evidence="3" id="KW-1185">Reference proteome</keyword>
<gene>
    <name evidence="2" type="ORF">DFQ05_2153</name>
</gene>
<dbReference type="SUPFAM" id="SSF52821">
    <property type="entry name" value="Rhodanese/Cell cycle control phosphatase"/>
    <property type="match status" value="1"/>
</dbReference>
<keyword evidence="2" id="KW-0808">Transferase</keyword>
<dbReference type="PANTHER" id="PTHR43031">
    <property type="entry name" value="FAD-DEPENDENT OXIDOREDUCTASE"/>
    <property type="match status" value="1"/>
</dbReference>
<evidence type="ECO:0000313" key="3">
    <source>
        <dbReference type="Proteomes" id="UP000295714"/>
    </source>
</evidence>
<dbReference type="AlphaFoldDB" id="A0A4R1KQU8"/>